<gene>
    <name evidence="1" type="ORF">SPELUC_LOCUS1979</name>
</gene>
<organism evidence="1 2">
    <name type="scientific">Cetraspora pellucida</name>
    <dbReference type="NCBI Taxonomy" id="1433469"/>
    <lineage>
        <taxon>Eukaryota</taxon>
        <taxon>Fungi</taxon>
        <taxon>Fungi incertae sedis</taxon>
        <taxon>Mucoromycota</taxon>
        <taxon>Glomeromycotina</taxon>
        <taxon>Glomeromycetes</taxon>
        <taxon>Diversisporales</taxon>
        <taxon>Gigasporaceae</taxon>
        <taxon>Cetraspora</taxon>
    </lineage>
</organism>
<proteinExistence type="predicted"/>
<evidence type="ECO:0000313" key="1">
    <source>
        <dbReference type="EMBL" id="CAG8477531.1"/>
    </source>
</evidence>
<name>A0ACA9KL30_9GLOM</name>
<dbReference type="EMBL" id="CAJVPW010001192">
    <property type="protein sequence ID" value="CAG8477531.1"/>
    <property type="molecule type" value="Genomic_DNA"/>
</dbReference>
<dbReference type="Proteomes" id="UP000789366">
    <property type="component" value="Unassembled WGS sequence"/>
</dbReference>
<accession>A0ACA9KL30</accession>
<sequence length="105" mass="12568">MKIHNEASVDKIQLEDLIYNENLIQHDDDTNNDDSKEQINKLVLNTDKKFDTWNLADKFLDDYTKQEGFSIYNKRHTLDPKDNTIIRHQTYECSYASTRKPQRKF</sequence>
<reference evidence="1" key="1">
    <citation type="submission" date="2021-06" db="EMBL/GenBank/DDBJ databases">
        <authorList>
            <person name="Kallberg Y."/>
            <person name="Tangrot J."/>
            <person name="Rosling A."/>
        </authorList>
    </citation>
    <scope>NUCLEOTIDE SEQUENCE</scope>
    <source>
        <strain evidence="1">28 12/20/2015</strain>
    </source>
</reference>
<keyword evidence="2" id="KW-1185">Reference proteome</keyword>
<evidence type="ECO:0000313" key="2">
    <source>
        <dbReference type="Proteomes" id="UP000789366"/>
    </source>
</evidence>
<comment type="caution">
    <text evidence="1">The sequence shown here is derived from an EMBL/GenBank/DDBJ whole genome shotgun (WGS) entry which is preliminary data.</text>
</comment>
<protein>
    <submittedName>
        <fullName evidence="1">12976_t:CDS:1</fullName>
    </submittedName>
</protein>